<dbReference type="RefSeq" id="WP_238352436.1">
    <property type="nucleotide sequence ID" value="NZ_BAAAVN010000001.1"/>
</dbReference>
<dbReference type="EMBL" id="JACHNF010000001">
    <property type="protein sequence ID" value="MBB5979265.1"/>
    <property type="molecule type" value="Genomic_DNA"/>
</dbReference>
<comment type="caution">
    <text evidence="1">The sequence shown here is derived from an EMBL/GenBank/DDBJ whole genome shotgun (WGS) entry which is preliminary data.</text>
</comment>
<keyword evidence="2" id="KW-1185">Reference proteome</keyword>
<organism evidence="1 2">
    <name type="scientific">Kribbella solani</name>
    <dbReference type="NCBI Taxonomy" id="236067"/>
    <lineage>
        <taxon>Bacteria</taxon>
        <taxon>Bacillati</taxon>
        <taxon>Actinomycetota</taxon>
        <taxon>Actinomycetes</taxon>
        <taxon>Propionibacteriales</taxon>
        <taxon>Kribbellaceae</taxon>
        <taxon>Kribbella</taxon>
    </lineage>
</organism>
<gene>
    <name evidence="1" type="ORF">HDA44_002606</name>
</gene>
<sequence length="137" mass="15318">MPRTATADEITWTQTLQSLDAVRARAFWTLDLNILDQVYVPGSSPWRADRALLSSYRDQQLRVKGLRIQLDKTTIIRRTPTTITLKTTDHLTAGEAVDRAGTTTRLPPGIPTTRLITLTTTQPDHPWRIIAITNAAS</sequence>
<evidence type="ECO:0000313" key="1">
    <source>
        <dbReference type="EMBL" id="MBB5979265.1"/>
    </source>
</evidence>
<evidence type="ECO:0008006" key="3">
    <source>
        <dbReference type="Google" id="ProtNLM"/>
    </source>
</evidence>
<accession>A0A841DQR2</accession>
<protein>
    <recommendedName>
        <fullName evidence="3">DUF4440 domain-containing protein</fullName>
    </recommendedName>
</protein>
<dbReference type="Proteomes" id="UP000558997">
    <property type="component" value="Unassembled WGS sequence"/>
</dbReference>
<dbReference type="AlphaFoldDB" id="A0A841DQR2"/>
<evidence type="ECO:0000313" key="2">
    <source>
        <dbReference type="Proteomes" id="UP000558997"/>
    </source>
</evidence>
<reference evidence="1 2" key="1">
    <citation type="submission" date="2020-08" db="EMBL/GenBank/DDBJ databases">
        <title>Sequencing the genomes of 1000 actinobacteria strains.</title>
        <authorList>
            <person name="Klenk H.-P."/>
        </authorList>
    </citation>
    <scope>NUCLEOTIDE SEQUENCE [LARGE SCALE GENOMIC DNA]</scope>
    <source>
        <strain evidence="1 2">DSM 17294</strain>
    </source>
</reference>
<proteinExistence type="predicted"/>
<name>A0A841DQR2_9ACTN</name>